<feature type="signal peptide" evidence="1">
    <location>
        <begin position="1"/>
        <end position="20"/>
    </location>
</feature>
<organism evidence="2 3">
    <name type="scientific">Dactylosporangium darangshiense</name>
    <dbReference type="NCBI Taxonomy" id="579108"/>
    <lineage>
        <taxon>Bacteria</taxon>
        <taxon>Bacillati</taxon>
        <taxon>Actinomycetota</taxon>
        <taxon>Actinomycetes</taxon>
        <taxon>Micromonosporales</taxon>
        <taxon>Micromonosporaceae</taxon>
        <taxon>Dactylosporangium</taxon>
    </lineage>
</organism>
<name>A0ABP8DU61_9ACTN</name>
<proteinExistence type="predicted"/>
<evidence type="ECO:0000256" key="1">
    <source>
        <dbReference type="SAM" id="SignalP"/>
    </source>
</evidence>
<accession>A0ABP8DU61</accession>
<dbReference type="RefSeq" id="WP_345143122.1">
    <property type="nucleotide sequence ID" value="NZ_BAABAT010000072.1"/>
</dbReference>
<evidence type="ECO:0000313" key="3">
    <source>
        <dbReference type="Proteomes" id="UP001500620"/>
    </source>
</evidence>
<feature type="chain" id="PRO_5045982109" description="Lipoprotein" evidence="1">
    <location>
        <begin position="21"/>
        <end position="132"/>
    </location>
</feature>
<sequence length="132" mass="14092">MARQKTGARWLALAVVVALAACDSITDTSEQVKSADLVGTWHGDCGAELVLSEGGTLQARDFSDLERHKISGPGKWQIAKGTSDGPAFHLAVTLDDSPSIESIDFAVKSKKLTLVQTFGDPDNNDTCRFSQV</sequence>
<evidence type="ECO:0008006" key="4">
    <source>
        <dbReference type="Google" id="ProtNLM"/>
    </source>
</evidence>
<reference evidence="3" key="1">
    <citation type="journal article" date="2019" name="Int. J. Syst. Evol. Microbiol.">
        <title>The Global Catalogue of Microorganisms (GCM) 10K type strain sequencing project: providing services to taxonomists for standard genome sequencing and annotation.</title>
        <authorList>
            <consortium name="The Broad Institute Genomics Platform"/>
            <consortium name="The Broad Institute Genome Sequencing Center for Infectious Disease"/>
            <person name="Wu L."/>
            <person name="Ma J."/>
        </authorList>
    </citation>
    <scope>NUCLEOTIDE SEQUENCE [LARGE SCALE GENOMIC DNA]</scope>
    <source>
        <strain evidence="3">JCM 17441</strain>
    </source>
</reference>
<protein>
    <recommendedName>
        <fullName evidence="4">Lipoprotein</fullName>
    </recommendedName>
</protein>
<dbReference type="EMBL" id="BAABAT010000072">
    <property type="protein sequence ID" value="GAA4263565.1"/>
    <property type="molecule type" value="Genomic_DNA"/>
</dbReference>
<keyword evidence="3" id="KW-1185">Reference proteome</keyword>
<gene>
    <name evidence="2" type="ORF">GCM10022255_109260</name>
</gene>
<evidence type="ECO:0000313" key="2">
    <source>
        <dbReference type="EMBL" id="GAA4263565.1"/>
    </source>
</evidence>
<keyword evidence="1" id="KW-0732">Signal</keyword>
<comment type="caution">
    <text evidence="2">The sequence shown here is derived from an EMBL/GenBank/DDBJ whole genome shotgun (WGS) entry which is preliminary data.</text>
</comment>
<dbReference type="Proteomes" id="UP001500620">
    <property type="component" value="Unassembled WGS sequence"/>
</dbReference>
<dbReference type="PROSITE" id="PS51257">
    <property type="entry name" value="PROKAR_LIPOPROTEIN"/>
    <property type="match status" value="1"/>
</dbReference>